<dbReference type="PROSITE" id="PS50977">
    <property type="entry name" value="HTH_TETR_2"/>
    <property type="match status" value="1"/>
</dbReference>
<protein>
    <recommendedName>
        <fullName evidence="3">HTH tetR-type domain-containing protein</fullName>
    </recommendedName>
</protein>
<dbReference type="InterPro" id="IPR001647">
    <property type="entry name" value="HTH_TetR"/>
</dbReference>
<dbReference type="InterPro" id="IPR009057">
    <property type="entry name" value="Homeodomain-like_sf"/>
</dbReference>
<evidence type="ECO:0000259" key="3">
    <source>
        <dbReference type="PROSITE" id="PS50977"/>
    </source>
</evidence>
<dbReference type="EMBL" id="NPBS01000141">
    <property type="protein sequence ID" value="PAF23872.1"/>
    <property type="molecule type" value="Genomic_DNA"/>
</dbReference>
<keyword evidence="1 2" id="KW-0238">DNA-binding</keyword>
<evidence type="ECO:0000256" key="2">
    <source>
        <dbReference type="PROSITE-ProRule" id="PRU00335"/>
    </source>
</evidence>
<gene>
    <name evidence="4" type="ORF">CHH61_21605</name>
</gene>
<proteinExistence type="predicted"/>
<organism evidence="4 5">
    <name type="scientific">Shouchella clausii</name>
    <name type="common">Alkalihalobacillus clausii</name>
    <dbReference type="NCBI Taxonomy" id="79880"/>
    <lineage>
        <taxon>Bacteria</taxon>
        <taxon>Bacillati</taxon>
        <taxon>Bacillota</taxon>
        <taxon>Bacilli</taxon>
        <taxon>Bacillales</taxon>
        <taxon>Bacillaceae</taxon>
        <taxon>Shouchella</taxon>
    </lineage>
</organism>
<dbReference type="SUPFAM" id="SSF46689">
    <property type="entry name" value="Homeodomain-like"/>
    <property type="match status" value="1"/>
</dbReference>
<evidence type="ECO:0000313" key="4">
    <source>
        <dbReference type="EMBL" id="PAF23872.1"/>
    </source>
</evidence>
<feature type="DNA-binding region" description="H-T-H motif" evidence="2">
    <location>
        <begin position="31"/>
        <end position="50"/>
    </location>
</feature>
<evidence type="ECO:0000256" key="1">
    <source>
        <dbReference type="ARBA" id="ARBA00023125"/>
    </source>
</evidence>
<dbReference type="AlphaFoldDB" id="A0A268RUH1"/>
<dbReference type="Pfam" id="PF00440">
    <property type="entry name" value="TetR_N"/>
    <property type="match status" value="1"/>
</dbReference>
<feature type="domain" description="HTH tetR-type" evidence="3">
    <location>
        <begin position="8"/>
        <end position="55"/>
    </location>
</feature>
<dbReference type="GO" id="GO:0003677">
    <property type="term" value="F:DNA binding"/>
    <property type="evidence" value="ECO:0007669"/>
    <property type="project" value="UniProtKB-UniRule"/>
</dbReference>
<reference evidence="4 5" key="1">
    <citation type="submission" date="2017-07" db="EMBL/GenBank/DDBJ databases">
        <title>Isolation and whole genome analysis of endospore-forming bacteria from heroin.</title>
        <authorList>
            <person name="Kalinowski J."/>
            <person name="Ahrens B."/>
            <person name="Al-Dilaimi A."/>
            <person name="Winkler A."/>
            <person name="Wibberg D."/>
            <person name="Schleenbecker U."/>
            <person name="Ruckert C."/>
            <person name="Wolfel R."/>
            <person name="Grass G."/>
        </authorList>
    </citation>
    <scope>NUCLEOTIDE SEQUENCE [LARGE SCALE GENOMIC DNA]</scope>
    <source>
        <strain evidence="4 5">7523-2</strain>
    </source>
</reference>
<sequence>MPKIVDHDHKRKTIAETAWKIIETEGIEKASIRRIASEAGMSTGAIDQTFILKLQ</sequence>
<name>A0A268RUH1_SHOCL</name>
<dbReference type="Gene3D" id="1.10.357.10">
    <property type="entry name" value="Tetracycline Repressor, domain 2"/>
    <property type="match status" value="1"/>
</dbReference>
<evidence type="ECO:0000313" key="5">
    <source>
        <dbReference type="Proteomes" id="UP000216133"/>
    </source>
</evidence>
<accession>A0A268RUH1</accession>
<dbReference type="Proteomes" id="UP000216133">
    <property type="component" value="Unassembled WGS sequence"/>
</dbReference>
<comment type="caution">
    <text evidence="4">The sequence shown here is derived from an EMBL/GenBank/DDBJ whole genome shotgun (WGS) entry which is preliminary data.</text>
</comment>